<dbReference type="AlphaFoldDB" id="A0A6P8DHI9"/>
<evidence type="ECO:0000256" key="2">
    <source>
        <dbReference type="SAM" id="MobiDB-lite"/>
    </source>
</evidence>
<dbReference type="GO" id="GO:0007095">
    <property type="term" value="P:mitotic G2 DNA damage checkpoint signaling"/>
    <property type="evidence" value="ECO:0007669"/>
    <property type="project" value="TreeGrafter"/>
</dbReference>
<dbReference type="PROSITE" id="PS50172">
    <property type="entry name" value="BRCT"/>
    <property type="match status" value="5"/>
</dbReference>
<dbReference type="FunFam" id="3.40.50.10190:FF:000052">
    <property type="entry name" value="Transcription coactivator"/>
    <property type="match status" value="1"/>
</dbReference>
<feature type="compositionally biased region" description="Polar residues" evidence="2">
    <location>
        <begin position="280"/>
        <end position="305"/>
    </location>
</feature>
<dbReference type="Proteomes" id="UP000515151">
    <property type="component" value="Chromosome 4"/>
</dbReference>
<feature type="domain" description="BRCT" evidence="3">
    <location>
        <begin position="100"/>
        <end position="191"/>
    </location>
</feature>
<proteinExistence type="predicted"/>
<dbReference type="CDD" id="cd00027">
    <property type="entry name" value="BRCT"/>
    <property type="match status" value="1"/>
</dbReference>
<dbReference type="FunFam" id="3.40.50.10190:FF:000061">
    <property type="entry name" value="Transcription coactivator"/>
    <property type="match status" value="1"/>
</dbReference>
<protein>
    <submittedName>
        <fullName evidence="5">DNA topoisomerase 2-binding protein 1 isoform X1</fullName>
    </submittedName>
</protein>
<feature type="region of interest" description="Disordered" evidence="2">
    <location>
        <begin position="276"/>
        <end position="305"/>
    </location>
</feature>
<reference evidence="5" key="2">
    <citation type="submission" date="2025-08" db="UniProtKB">
        <authorList>
            <consortium name="RefSeq"/>
        </authorList>
    </citation>
    <scope>IDENTIFICATION</scope>
    <source>
        <tissue evidence="5">Leaf</tissue>
    </source>
</reference>
<dbReference type="Gene3D" id="3.40.50.10190">
    <property type="entry name" value="BRCT domain"/>
    <property type="match status" value="6"/>
</dbReference>
<evidence type="ECO:0000313" key="5">
    <source>
        <dbReference type="RefSeq" id="XP_031393939.1"/>
    </source>
</evidence>
<dbReference type="SUPFAM" id="SSF52113">
    <property type="entry name" value="BRCT domain"/>
    <property type="match status" value="5"/>
</dbReference>
<feature type="region of interest" description="Disordered" evidence="2">
    <location>
        <begin position="915"/>
        <end position="934"/>
    </location>
</feature>
<feature type="compositionally biased region" description="Basic and acidic residues" evidence="2">
    <location>
        <begin position="529"/>
        <end position="550"/>
    </location>
</feature>
<feature type="domain" description="BRCT" evidence="3">
    <location>
        <begin position="194"/>
        <end position="278"/>
    </location>
</feature>
<dbReference type="FunFam" id="3.40.50.10190:FF:000010">
    <property type="entry name" value="DNA topoisomerase II binding protein 1"/>
    <property type="match status" value="1"/>
</dbReference>
<feature type="domain" description="BRCT" evidence="3">
    <location>
        <begin position="670"/>
        <end position="753"/>
    </location>
</feature>
<dbReference type="GeneID" id="116205462"/>
<dbReference type="FunFam" id="3.40.50.10190:FF:000057">
    <property type="entry name" value="Transcription coactivator"/>
    <property type="match status" value="1"/>
</dbReference>
<dbReference type="PANTHER" id="PTHR13561">
    <property type="entry name" value="DNA REPLICATION REGULATOR DPB11-RELATED"/>
    <property type="match status" value="1"/>
</dbReference>
<gene>
    <name evidence="5" type="primary">LOC116205462</name>
</gene>
<evidence type="ECO:0000313" key="4">
    <source>
        <dbReference type="Proteomes" id="UP000515151"/>
    </source>
</evidence>
<dbReference type="CDD" id="cd17731">
    <property type="entry name" value="BRCT_TopBP1_rpt2_like"/>
    <property type="match status" value="2"/>
</dbReference>
<dbReference type="PANTHER" id="PTHR13561:SF20">
    <property type="entry name" value="DNA TOPOISOMERASE 2-BINDING PROTEIN 1"/>
    <property type="match status" value="1"/>
</dbReference>
<dbReference type="OrthoDB" id="251770at2759"/>
<feature type="region of interest" description="Disordered" evidence="2">
    <location>
        <begin position="529"/>
        <end position="563"/>
    </location>
</feature>
<evidence type="ECO:0000256" key="1">
    <source>
        <dbReference type="ARBA" id="ARBA00022737"/>
    </source>
</evidence>
<organism evidence="4 5">
    <name type="scientific">Punica granatum</name>
    <name type="common">Pomegranate</name>
    <dbReference type="NCBI Taxonomy" id="22663"/>
    <lineage>
        <taxon>Eukaryota</taxon>
        <taxon>Viridiplantae</taxon>
        <taxon>Streptophyta</taxon>
        <taxon>Embryophyta</taxon>
        <taxon>Tracheophyta</taxon>
        <taxon>Spermatophyta</taxon>
        <taxon>Magnoliopsida</taxon>
        <taxon>eudicotyledons</taxon>
        <taxon>Gunneridae</taxon>
        <taxon>Pentapetalae</taxon>
        <taxon>rosids</taxon>
        <taxon>malvids</taxon>
        <taxon>Myrtales</taxon>
        <taxon>Lythraceae</taxon>
        <taxon>Punica</taxon>
    </lineage>
</organism>
<dbReference type="InterPro" id="IPR001357">
    <property type="entry name" value="BRCT_dom"/>
</dbReference>
<feature type="domain" description="BRCT" evidence="3">
    <location>
        <begin position="394"/>
        <end position="475"/>
    </location>
</feature>
<keyword evidence="4" id="KW-1185">Reference proteome</keyword>
<dbReference type="InterPro" id="IPR059215">
    <property type="entry name" value="BRCT2_TopBP1-like"/>
</dbReference>
<dbReference type="GO" id="GO:0006270">
    <property type="term" value="P:DNA replication initiation"/>
    <property type="evidence" value="ECO:0007669"/>
    <property type="project" value="TreeGrafter"/>
</dbReference>
<dbReference type="SMART" id="SM00292">
    <property type="entry name" value="BRCT"/>
    <property type="match status" value="6"/>
</dbReference>
<evidence type="ECO:0000259" key="3">
    <source>
        <dbReference type="PROSITE" id="PS50172"/>
    </source>
</evidence>
<dbReference type="Pfam" id="PF12738">
    <property type="entry name" value="PTCB-BRCT"/>
    <property type="match status" value="2"/>
</dbReference>
<dbReference type="GO" id="GO:0033314">
    <property type="term" value="P:mitotic DNA replication checkpoint signaling"/>
    <property type="evidence" value="ECO:0007669"/>
    <property type="project" value="TreeGrafter"/>
</dbReference>
<name>A0A6P8DHI9_PUNGR</name>
<keyword evidence="1" id="KW-0677">Repeat</keyword>
<reference evidence="4" key="1">
    <citation type="journal article" date="2020" name="Plant Biotechnol. J.">
        <title>The pomegranate (Punica granatum L.) draft genome dissects genetic divergence between soft- and hard-seeded cultivars.</title>
        <authorList>
            <person name="Luo X."/>
            <person name="Li H."/>
            <person name="Wu Z."/>
            <person name="Yao W."/>
            <person name="Zhao P."/>
            <person name="Cao D."/>
            <person name="Yu H."/>
            <person name="Li K."/>
            <person name="Poudel K."/>
            <person name="Zhao D."/>
            <person name="Zhang F."/>
            <person name="Xia X."/>
            <person name="Chen L."/>
            <person name="Wang Q."/>
            <person name="Jing D."/>
            <person name="Cao S."/>
        </authorList>
    </citation>
    <scope>NUCLEOTIDE SEQUENCE [LARGE SCALE GENOMIC DNA]</scope>
    <source>
        <strain evidence="4">cv. Tunisia</strain>
    </source>
</reference>
<dbReference type="Pfam" id="PF00533">
    <property type="entry name" value="BRCT"/>
    <property type="match status" value="2"/>
</dbReference>
<dbReference type="RefSeq" id="XP_031393939.1">
    <property type="nucleotide sequence ID" value="XM_031538079.1"/>
</dbReference>
<accession>A0A6P8DHI9</accession>
<dbReference type="InterPro" id="IPR036420">
    <property type="entry name" value="BRCT_dom_sf"/>
</dbReference>
<feature type="domain" description="BRCT" evidence="3">
    <location>
        <begin position="570"/>
        <end position="657"/>
    </location>
</feature>
<sequence length="969" mass="108495">MMNTKPFQGTNVFMSRNLVPPEIFDMLHDALKQNGAQVFLCCDPSRNGPHDYHVISSSDHEKFDDLRAKGCQLVGPQCVVYCAKERRPLPEQGYTCCLAMDGVKVLASGFEMDEKAEIEKLVTSMAGILQTKASPDVSFVVVKNVLAAKYKVEDVWTMWALNTLKKPIVSISWLYQCRNEHRVVPQDSFRVLPFSGLTICVTGILADERKEMQEHIMQNGGNYSAELTKKCTHLIAEAPEGDKYKVARRWGHINIVTKKWFGQSIARKACLNEESYPVQGGSTVSSRAMSGCSSRQPSQDKGLRNSQSAFSLVVGDSNLSSAAAADKVDPDLEATLSQNMSTMFSNPQVFAREEDRKIPTVQPSNETHHDSCVAKDSETEDDENDLYLSECRLGFVGFEASELRRLINMVRKGGGSRYALLNERLTHIIVGSPSELEKKEVRGLAALGIIDVVRPSWLEDCNREKQEIPILQKHIAYDLLLPKGSQFSNKGPAVGTHGINHNRSTTFDPTIPHNQLSWNVDTEFTISREIKQEKPTIDSERGDNLHDKAKPSQSKSVFAAKDDQKVNGKKSSPVFKGRKFCFSKDFPEDRRAEIIEWINEGEGEVVNDPVMHHVHFTIECHGMKPRSSFSQSTYVSSHWIKSCLEDGCLLDIGSHILYSPLPCQVPFPGFESFRFCVSQYEEKDRVLLRNLCYTLGAKFVEKLTKKVTHLLCKFRSGPKYEAACKWGIQSIRSDWIYECVRQNKLIVPEPFCPREVSAQEARFCTMTQFPSQPSQIPSQSQEWRSTFDQNTCNGNKINKEEMRDSSSNKKARLSENYSLNGPCLTGAQVSSISGIEASGGKKLKDNGDASEVLPDVAAAIEDLLEQTSKIHDKESPERPSCTRSLFPSNCSSSFAQERPESHMVVGLSKHWISRTQKNDDNGSPCGDGSASVLDRFSETQTESQVVFYEEDLSGRQLIIDRVRTQSSMS</sequence>